<dbReference type="AlphaFoldDB" id="A0A4Q0QA72"/>
<proteinExistence type="inferred from homology"/>
<protein>
    <recommendedName>
        <fullName evidence="8">Hydroxymethylbilane synthase</fullName>
        <ecNumber evidence="8">2.5.1.61</ecNumber>
    </recommendedName>
</protein>
<evidence type="ECO:0000259" key="10">
    <source>
        <dbReference type="Pfam" id="PF03900"/>
    </source>
</evidence>
<evidence type="ECO:0000256" key="7">
    <source>
        <dbReference type="ARBA" id="ARBA00048169"/>
    </source>
</evidence>
<organism evidence="11 12">
    <name type="scientific">Bradyrhizobium zhanjiangense</name>
    <dbReference type="NCBI Taxonomy" id="1325107"/>
    <lineage>
        <taxon>Bacteria</taxon>
        <taxon>Pseudomonadati</taxon>
        <taxon>Pseudomonadota</taxon>
        <taxon>Alphaproteobacteria</taxon>
        <taxon>Hyphomicrobiales</taxon>
        <taxon>Nitrobacteraceae</taxon>
        <taxon>Bradyrhizobium</taxon>
    </lineage>
</organism>
<dbReference type="PANTHER" id="PTHR11557">
    <property type="entry name" value="PORPHOBILINOGEN DEAMINASE"/>
    <property type="match status" value="1"/>
</dbReference>
<keyword evidence="5 11" id="KW-0808">Transferase</keyword>
<dbReference type="NCBIfam" id="TIGR00212">
    <property type="entry name" value="hemC"/>
    <property type="match status" value="1"/>
</dbReference>
<comment type="function">
    <text evidence="1">Tetrapolymerization of the monopyrrole PBG into the hydroxymethylbilane pre-uroporphyrinogen in several discrete steps.</text>
</comment>
<dbReference type="UniPathway" id="UPA00251">
    <property type="reaction ID" value="UER00319"/>
</dbReference>
<evidence type="ECO:0000256" key="2">
    <source>
        <dbReference type="ARBA" id="ARBA00004735"/>
    </source>
</evidence>
<comment type="caution">
    <text evidence="11">The sequence shown here is derived from an EMBL/GenBank/DDBJ whole genome shotgun (WGS) entry which is preliminary data.</text>
</comment>
<evidence type="ECO:0000256" key="5">
    <source>
        <dbReference type="ARBA" id="ARBA00022679"/>
    </source>
</evidence>
<dbReference type="Gene3D" id="3.40.190.10">
    <property type="entry name" value="Periplasmic binding protein-like II"/>
    <property type="match status" value="2"/>
</dbReference>
<dbReference type="InterPro" id="IPR022417">
    <property type="entry name" value="Porphobilin_deaminase_N"/>
</dbReference>
<evidence type="ECO:0000256" key="6">
    <source>
        <dbReference type="ARBA" id="ARBA00023244"/>
    </source>
</evidence>
<dbReference type="InterPro" id="IPR022418">
    <property type="entry name" value="Porphobilinogen_deaminase_C"/>
</dbReference>
<keyword evidence="6" id="KW-0627">Porphyrin biosynthesis</keyword>
<gene>
    <name evidence="11" type="ORF">EAS61_32940</name>
</gene>
<dbReference type="EMBL" id="RKMK01000046">
    <property type="protein sequence ID" value="RXG86673.1"/>
    <property type="molecule type" value="Genomic_DNA"/>
</dbReference>
<dbReference type="Pfam" id="PF03900">
    <property type="entry name" value="Porphobil_deamC"/>
    <property type="match status" value="1"/>
</dbReference>
<dbReference type="PIRSF" id="PIRSF001438">
    <property type="entry name" value="4pyrrol_synth_OHMeBilane_synth"/>
    <property type="match status" value="1"/>
</dbReference>
<sequence>MEIRLGTRRSDLARWQASHVAALIHGVEPAAEVRLVFTSSVGDRDRRSSFQQFGGIGAFTKESEDALTHKEVDLVVHSLKDLPTRLQPGLVLAAVPKRADPRDTICGVTLDQLRPGLRVGTGSIRRKAQLLALCTGLDVRPIRGNVFPRLCKAKNREGIDATLLAAAGLSRLGLLDEASQILDSNVFPYAVGQGALAVEAREEDTALIALLQKIEDRKSRTEVDAERALMRSLDAGCSLPLGVSVRWVAGTLTLRGQVTHPDGHTKIADECVGTADQADAIGTRLGDKLLQRGAEEILKAVPSIMEEQRPI</sequence>
<evidence type="ECO:0000259" key="9">
    <source>
        <dbReference type="Pfam" id="PF01379"/>
    </source>
</evidence>
<evidence type="ECO:0000313" key="11">
    <source>
        <dbReference type="EMBL" id="RXG86673.1"/>
    </source>
</evidence>
<dbReference type="Proteomes" id="UP000290174">
    <property type="component" value="Unassembled WGS sequence"/>
</dbReference>
<dbReference type="PRINTS" id="PR00151">
    <property type="entry name" value="PORPHBDMNASE"/>
</dbReference>
<evidence type="ECO:0000256" key="1">
    <source>
        <dbReference type="ARBA" id="ARBA00002869"/>
    </source>
</evidence>
<dbReference type="InterPro" id="IPR000860">
    <property type="entry name" value="HemC"/>
</dbReference>
<accession>A0A4Q0QA72</accession>
<dbReference type="Pfam" id="PF01379">
    <property type="entry name" value="Porphobil_deam"/>
    <property type="match status" value="1"/>
</dbReference>
<comment type="subunit">
    <text evidence="4">Monomer.</text>
</comment>
<dbReference type="RefSeq" id="WP_128956828.1">
    <property type="nucleotide sequence ID" value="NZ_RKMK01000046.1"/>
</dbReference>
<feature type="domain" description="Porphobilinogen deaminase C-terminal" evidence="10">
    <location>
        <begin position="222"/>
        <end position="291"/>
    </location>
</feature>
<evidence type="ECO:0000256" key="4">
    <source>
        <dbReference type="ARBA" id="ARBA00011245"/>
    </source>
</evidence>
<comment type="catalytic activity">
    <reaction evidence="7">
        <text>4 porphobilinogen + H2O = hydroxymethylbilane + 4 NH4(+)</text>
        <dbReference type="Rhea" id="RHEA:13185"/>
        <dbReference type="ChEBI" id="CHEBI:15377"/>
        <dbReference type="ChEBI" id="CHEBI:28938"/>
        <dbReference type="ChEBI" id="CHEBI:57845"/>
        <dbReference type="ChEBI" id="CHEBI:58126"/>
        <dbReference type="EC" id="2.5.1.61"/>
    </reaction>
</comment>
<dbReference type="GO" id="GO:0006782">
    <property type="term" value="P:protoporphyrinogen IX biosynthetic process"/>
    <property type="evidence" value="ECO:0007669"/>
    <property type="project" value="UniProtKB-UniPathway"/>
</dbReference>
<comment type="similarity">
    <text evidence="3">Belongs to the HMBS family.</text>
</comment>
<comment type="pathway">
    <text evidence="2">Porphyrin-containing compound metabolism; protoporphyrin-IX biosynthesis; coproporphyrinogen-III from 5-aminolevulinate: step 2/4.</text>
</comment>
<name>A0A4Q0QA72_9BRAD</name>
<dbReference type="GO" id="GO:0004418">
    <property type="term" value="F:hydroxymethylbilane synthase activity"/>
    <property type="evidence" value="ECO:0007669"/>
    <property type="project" value="UniProtKB-UniRule"/>
</dbReference>
<reference evidence="11 12" key="1">
    <citation type="submission" date="2018-11" db="EMBL/GenBank/DDBJ databases">
        <title>Bradyrhizobium sp. nov., isolated from effective nodules of peanut in China.</title>
        <authorList>
            <person name="Li Y."/>
        </authorList>
    </citation>
    <scope>NUCLEOTIDE SEQUENCE [LARGE SCALE GENOMIC DNA]</scope>
    <source>
        <strain evidence="11 12">CCBAU 51770</strain>
    </source>
</reference>
<evidence type="ECO:0000256" key="3">
    <source>
        <dbReference type="ARBA" id="ARBA00005638"/>
    </source>
</evidence>
<dbReference type="Gene3D" id="3.30.160.40">
    <property type="entry name" value="Porphobilinogen deaminase, C-terminal domain"/>
    <property type="match status" value="1"/>
</dbReference>
<dbReference type="PANTHER" id="PTHR11557:SF0">
    <property type="entry name" value="PORPHOBILINOGEN DEAMINASE"/>
    <property type="match status" value="1"/>
</dbReference>
<dbReference type="GO" id="GO:0005737">
    <property type="term" value="C:cytoplasm"/>
    <property type="evidence" value="ECO:0007669"/>
    <property type="project" value="UniProtKB-UniRule"/>
</dbReference>
<dbReference type="EC" id="2.5.1.61" evidence="8"/>
<feature type="domain" description="Porphobilinogen deaminase N-terminal" evidence="9">
    <location>
        <begin position="3"/>
        <end position="207"/>
    </location>
</feature>
<dbReference type="SUPFAM" id="SSF54782">
    <property type="entry name" value="Porphobilinogen deaminase (hydroxymethylbilane synthase), C-terminal domain"/>
    <property type="match status" value="1"/>
</dbReference>
<dbReference type="InterPro" id="IPR036803">
    <property type="entry name" value="Porphobilinogen_deaminase_C_sf"/>
</dbReference>
<evidence type="ECO:0000256" key="8">
    <source>
        <dbReference type="NCBIfam" id="TIGR00212"/>
    </source>
</evidence>
<dbReference type="SUPFAM" id="SSF53850">
    <property type="entry name" value="Periplasmic binding protein-like II"/>
    <property type="match status" value="1"/>
</dbReference>
<evidence type="ECO:0000313" key="12">
    <source>
        <dbReference type="Proteomes" id="UP000290174"/>
    </source>
</evidence>